<sequence>NSGALYERKVAGIAKIIIGGFRNGTRDLSEELWTYQIGLCGENLELYTKVGSKNVNWNSTSKPPPNQPMTWYKTTMNAPHGDEPVALDLSSMGKGQAWVNGEHIGRYWVSYHSLPGNCSSTCDYRGRYNKHKCESNCGQPSQRLYHIPRSLLQPVGNMVVLFEETGGNPLEVSLHRWSLRRICAHISERHLSSINLLPKMKNDLKILHENTKLSLQLECPMGKMISSIIFVSFGNPQGECGHFKEGTCHSMKSRVTAEKACFGKHECFLEVSSEAFGEDPCVGTMKSLAVEAICS</sequence>
<dbReference type="OMA" id="FISVNWT"/>
<dbReference type="InterPro" id="IPR000922">
    <property type="entry name" value="Lectin_gal-bd_dom"/>
</dbReference>
<feature type="domain" description="SUEL-type lectin" evidence="7">
    <location>
        <begin position="215"/>
        <end position="295"/>
    </location>
</feature>
<dbReference type="GO" id="GO:0004565">
    <property type="term" value="F:beta-galactosidase activity"/>
    <property type="evidence" value="ECO:0007669"/>
    <property type="project" value="UniProtKB-EC"/>
</dbReference>
<reference evidence="8 9" key="1">
    <citation type="journal article" date="2021" name="Nat. Plants">
        <title>The Taxus genome provides insights into paclitaxel biosynthesis.</title>
        <authorList>
            <person name="Xiong X."/>
            <person name="Gou J."/>
            <person name="Liao Q."/>
            <person name="Li Y."/>
            <person name="Zhou Q."/>
            <person name="Bi G."/>
            <person name="Li C."/>
            <person name="Du R."/>
            <person name="Wang X."/>
            <person name="Sun T."/>
            <person name="Guo L."/>
            <person name="Liang H."/>
            <person name="Lu P."/>
            <person name="Wu Y."/>
            <person name="Zhang Z."/>
            <person name="Ro D.K."/>
            <person name="Shang Y."/>
            <person name="Huang S."/>
            <person name="Yan J."/>
        </authorList>
    </citation>
    <scope>NUCLEOTIDE SEQUENCE [LARGE SCALE GENOMIC DNA]</scope>
    <source>
        <strain evidence="8">Ta-2019</strain>
    </source>
</reference>
<dbReference type="SUPFAM" id="SSF49785">
    <property type="entry name" value="Galactose-binding domain-like"/>
    <property type="match status" value="1"/>
</dbReference>
<dbReference type="Gene3D" id="2.60.120.740">
    <property type="match status" value="1"/>
</dbReference>
<dbReference type="Pfam" id="PF21467">
    <property type="entry name" value="BetaGal_gal-bd"/>
    <property type="match status" value="1"/>
</dbReference>
<evidence type="ECO:0000256" key="2">
    <source>
        <dbReference type="ARBA" id="ARBA00009809"/>
    </source>
</evidence>
<comment type="catalytic activity">
    <reaction evidence="1">
        <text>Hydrolysis of terminal non-reducing beta-D-galactose residues in beta-D-galactosides.</text>
        <dbReference type="EC" id="3.2.1.23"/>
    </reaction>
</comment>
<proteinExistence type="inferred from homology"/>
<dbReference type="InterPro" id="IPR008979">
    <property type="entry name" value="Galactose-bd-like_sf"/>
</dbReference>
<gene>
    <name evidence="8" type="ORF">KI387_035718</name>
</gene>
<dbReference type="PANTHER" id="PTHR23421">
    <property type="entry name" value="BETA-GALACTOSIDASE RELATED"/>
    <property type="match status" value="1"/>
</dbReference>
<dbReference type="Pfam" id="PF02140">
    <property type="entry name" value="SUEL_Lectin"/>
    <property type="match status" value="1"/>
</dbReference>
<dbReference type="InterPro" id="IPR001944">
    <property type="entry name" value="Glycoside_Hdrlase_35"/>
</dbReference>
<evidence type="ECO:0000259" key="7">
    <source>
        <dbReference type="PROSITE" id="PS50228"/>
    </source>
</evidence>
<comment type="caution">
    <text evidence="8">The sequence shown here is derived from an EMBL/GenBank/DDBJ whole genome shotgun (WGS) entry which is preliminary data.</text>
</comment>
<evidence type="ECO:0000256" key="4">
    <source>
        <dbReference type="ARBA" id="ARBA00022729"/>
    </source>
</evidence>
<dbReference type="GO" id="GO:0005975">
    <property type="term" value="P:carbohydrate metabolic process"/>
    <property type="evidence" value="ECO:0007669"/>
    <property type="project" value="InterPro"/>
</dbReference>
<dbReference type="CDD" id="cd22842">
    <property type="entry name" value="Gal_Rha_Lectin_BGal"/>
    <property type="match status" value="1"/>
</dbReference>
<organism evidence="8 9">
    <name type="scientific">Taxus chinensis</name>
    <name type="common">Chinese yew</name>
    <name type="synonym">Taxus wallichiana var. chinensis</name>
    <dbReference type="NCBI Taxonomy" id="29808"/>
    <lineage>
        <taxon>Eukaryota</taxon>
        <taxon>Viridiplantae</taxon>
        <taxon>Streptophyta</taxon>
        <taxon>Embryophyta</taxon>
        <taxon>Tracheophyta</taxon>
        <taxon>Spermatophyta</taxon>
        <taxon>Pinopsida</taxon>
        <taxon>Pinidae</taxon>
        <taxon>Conifers II</taxon>
        <taxon>Cupressales</taxon>
        <taxon>Taxaceae</taxon>
        <taxon>Taxus</taxon>
    </lineage>
</organism>
<name>A0AA38L0V2_TAXCH</name>
<evidence type="ECO:0000256" key="1">
    <source>
        <dbReference type="ARBA" id="ARBA00001412"/>
    </source>
</evidence>
<dbReference type="FunFam" id="2.60.120.740:FF:000002">
    <property type="entry name" value="Beta-galactosidase"/>
    <property type="match status" value="1"/>
</dbReference>
<evidence type="ECO:0000256" key="6">
    <source>
        <dbReference type="ARBA" id="ARBA00023295"/>
    </source>
</evidence>
<dbReference type="InterPro" id="IPR043159">
    <property type="entry name" value="Lectin_gal-bd_sf"/>
</dbReference>
<keyword evidence="4" id="KW-0732">Signal</keyword>
<evidence type="ECO:0000256" key="3">
    <source>
        <dbReference type="ARBA" id="ARBA00012756"/>
    </source>
</evidence>
<keyword evidence="9" id="KW-1185">Reference proteome</keyword>
<dbReference type="EMBL" id="JAHRHJ020000007">
    <property type="protein sequence ID" value="KAH9307807.1"/>
    <property type="molecule type" value="Genomic_DNA"/>
</dbReference>
<keyword evidence="6" id="KW-0326">Glycosidase</keyword>
<dbReference type="GO" id="GO:0030246">
    <property type="term" value="F:carbohydrate binding"/>
    <property type="evidence" value="ECO:0007669"/>
    <property type="project" value="InterPro"/>
</dbReference>
<dbReference type="Proteomes" id="UP000824469">
    <property type="component" value="Unassembled WGS sequence"/>
</dbReference>
<evidence type="ECO:0000313" key="9">
    <source>
        <dbReference type="Proteomes" id="UP000824469"/>
    </source>
</evidence>
<dbReference type="FunFam" id="2.60.120.260:FF:000076">
    <property type="entry name" value="Beta-galactosidase"/>
    <property type="match status" value="1"/>
</dbReference>
<protein>
    <recommendedName>
        <fullName evidence="3">beta-galactosidase</fullName>
        <ecNumber evidence="3">3.2.1.23</ecNumber>
    </recommendedName>
</protein>
<keyword evidence="5" id="KW-0378">Hydrolase</keyword>
<evidence type="ECO:0000313" key="8">
    <source>
        <dbReference type="EMBL" id="KAH9307807.1"/>
    </source>
</evidence>
<evidence type="ECO:0000256" key="5">
    <source>
        <dbReference type="ARBA" id="ARBA00022801"/>
    </source>
</evidence>
<comment type="similarity">
    <text evidence="2">Belongs to the glycosyl hydrolase 35 family.</text>
</comment>
<dbReference type="PROSITE" id="PS50228">
    <property type="entry name" value="SUEL_LECTIN"/>
    <property type="match status" value="1"/>
</dbReference>
<dbReference type="EC" id="3.2.1.23" evidence="3"/>
<dbReference type="PRINTS" id="PR00742">
    <property type="entry name" value="GLHYDRLASE35"/>
</dbReference>
<dbReference type="Gene3D" id="2.60.120.260">
    <property type="entry name" value="Galactose-binding domain-like"/>
    <property type="match status" value="1"/>
</dbReference>
<accession>A0AA38L0V2</accession>
<dbReference type="AlphaFoldDB" id="A0AA38L0V2"/>
<feature type="non-terminal residue" evidence="8">
    <location>
        <position position="295"/>
    </location>
</feature>
<dbReference type="InterPro" id="IPR048913">
    <property type="entry name" value="BetaGal_gal-bd"/>
</dbReference>